<dbReference type="GO" id="GO:0030119">
    <property type="term" value="C:AP-type membrane coat adaptor complex"/>
    <property type="evidence" value="ECO:0007669"/>
    <property type="project" value="TreeGrafter"/>
</dbReference>
<dbReference type="AlphaFoldDB" id="A0AAQ4E9Q4"/>
<evidence type="ECO:0000313" key="4">
    <source>
        <dbReference type="Proteomes" id="UP001321473"/>
    </source>
</evidence>
<organism evidence="3 4">
    <name type="scientific">Amblyomma americanum</name>
    <name type="common">Lone star tick</name>
    <dbReference type="NCBI Taxonomy" id="6943"/>
    <lineage>
        <taxon>Eukaryota</taxon>
        <taxon>Metazoa</taxon>
        <taxon>Ecdysozoa</taxon>
        <taxon>Arthropoda</taxon>
        <taxon>Chelicerata</taxon>
        <taxon>Arachnida</taxon>
        <taxon>Acari</taxon>
        <taxon>Parasitiformes</taxon>
        <taxon>Ixodida</taxon>
        <taxon>Ixodoidea</taxon>
        <taxon>Ixodidae</taxon>
        <taxon>Amblyomminae</taxon>
        <taxon>Amblyomma</taxon>
    </lineage>
</organism>
<name>A0AAQ4E9Q4_AMBAM</name>
<dbReference type="InterPro" id="IPR048981">
    <property type="entry name" value="AP5B1_C"/>
</dbReference>
<gene>
    <name evidence="3" type="ORF">V5799_025387</name>
</gene>
<evidence type="ECO:0000259" key="1">
    <source>
        <dbReference type="Pfam" id="PF21588"/>
    </source>
</evidence>
<evidence type="ECO:0008006" key="5">
    <source>
        <dbReference type="Google" id="ProtNLM"/>
    </source>
</evidence>
<keyword evidence="4" id="KW-1185">Reference proteome</keyword>
<dbReference type="Pfam" id="PF21588">
    <property type="entry name" value="AP5B1_middle"/>
    <property type="match status" value="1"/>
</dbReference>
<dbReference type="InterPro" id="IPR048979">
    <property type="entry name" value="AP5B1_middle"/>
</dbReference>
<accession>A0AAQ4E9Q4</accession>
<dbReference type="PANTHER" id="PTHR34033">
    <property type="entry name" value="AP-5 COMPLEX SUBUNIT BETA-1"/>
    <property type="match status" value="1"/>
</dbReference>
<proteinExistence type="predicted"/>
<reference evidence="3 4" key="1">
    <citation type="journal article" date="2023" name="Arcadia Sci">
        <title>De novo assembly of a long-read Amblyomma americanum tick genome.</title>
        <authorList>
            <person name="Chou S."/>
            <person name="Poskanzer K.E."/>
            <person name="Rollins M."/>
            <person name="Thuy-Boun P.S."/>
        </authorList>
    </citation>
    <scope>NUCLEOTIDE SEQUENCE [LARGE SCALE GENOMIC DNA]</scope>
    <source>
        <strain evidence="3">F_SG_1</strain>
        <tissue evidence="3">Salivary glands</tissue>
    </source>
</reference>
<dbReference type="PANTHER" id="PTHR34033:SF1">
    <property type="entry name" value="AP-5 COMPLEX SUBUNIT BETA-1"/>
    <property type="match status" value="1"/>
</dbReference>
<evidence type="ECO:0000259" key="2">
    <source>
        <dbReference type="Pfam" id="PF21590"/>
    </source>
</evidence>
<feature type="domain" description="AP5B1 C-terminal" evidence="2">
    <location>
        <begin position="604"/>
        <end position="701"/>
    </location>
</feature>
<dbReference type="EMBL" id="JARKHS020019833">
    <property type="protein sequence ID" value="KAK8771370.1"/>
    <property type="molecule type" value="Genomic_DNA"/>
</dbReference>
<protein>
    <recommendedName>
        <fullName evidence="5">AP-5 complex subunit beta-1</fullName>
    </recommendedName>
</protein>
<dbReference type="Proteomes" id="UP001321473">
    <property type="component" value="Unassembled WGS sequence"/>
</dbReference>
<dbReference type="GO" id="GO:0016197">
    <property type="term" value="P:endosomal transport"/>
    <property type="evidence" value="ECO:0007669"/>
    <property type="project" value="InterPro"/>
</dbReference>
<comment type="caution">
    <text evidence="3">The sequence shown here is derived from an EMBL/GenBank/DDBJ whole genome shotgun (WGS) entry which is preliminary data.</text>
</comment>
<sequence>MQVLMDDRQDEASQLVMLVMLQEAGSYYRSGKTAYDAVESLKSAFGALKRANRYNAQSQTLVTMTTIILSHESALLKLCCSHFSSCYELPLVHLMLSMQGEACKEAWWQELWLTIVEQLADSLHHPESWQALKVSWLGSVLRQQTIGQSLGPWHLLPTPRDDVTQQGLRLEAALAAGFGAWRGPEQMLGAMIPSVRCLKRHVRLAPGDFGIHLLLHVLYQLYADLRNTSAATSLTVEITRLVINMTLLGPLYCCSLLNFLKCVEAGFPQSALSQVVLMEAVDTVTEQSWEDPVQGSTVESCLLVLSAAVQKPGILRQPKQLFHFIQQLVATQGLSAQRTWALGNKLIDLCCSVMLHQTNHAVSSDLCTMLAYLSESPGDVDVKSRAKLLYAALSALSESKARQLLQSCSLVPALESEKGCNVLSDFPVPSTVACPTMEVLRLERMLTEGSQLQPCDQVPVEVSEHLSIAALQRYRAFLESEFDQVVHIPCRLFLESVEPQFDCLMGLQLNLAPPEDWGTAQGLEASVFWKNNSGVTTSVALFPQASVPCYITVRAEFTSLDSCSHVCWLEPLEVRFEDLLLPLPVPQPLPAEPQLSVDSYRAMLWHSLWEQLSGKDCLEVQTSSTLRLGPSPPSQQLWLQLCEALAPFVVCWQPRGLQAAFVVPPKMHVLVAVGAHGPHLVASLVVEDWNLLPRIQEFLLSLCTSS</sequence>
<evidence type="ECO:0000313" key="3">
    <source>
        <dbReference type="EMBL" id="KAK8771370.1"/>
    </source>
</evidence>
<dbReference type="GO" id="GO:0005765">
    <property type="term" value="C:lysosomal membrane"/>
    <property type="evidence" value="ECO:0007669"/>
    <property type="project" value="TreeGrafter"/>
</dbReference>
<dbReference type="InterPro" id="IPR038741">
    <property type="entry name" value="AP5B1"/>
</dbReference>
<dbReference type="Pfam" id="PF21590">
    <property type="entry name" value="AP5B1_C"/>
    <property type="match status" value="1"/>
</dbReference>
<feature type="domain" description="AP5B1 middle" evidence="1">
    <location>
        <begin position="227"/>
        <end position="400"/>
    </location>
</feature>